<proteinExistence type="predicted"/>
<sequence>MFCAAAAELATFGAVAPFLSLLADPAQTSRYPFLQSLLHAIGRQSGDADVILAAATVFAIVAMCAAAVRMFVSWLGFKSTFDIGADIGAEVYRRTLYQPYKFHIFHNTSEIIAGLNKTQTIVAGVISPLIQSANAVIVSVAILIALIYVDAVAATLCGVGFTLIYLAVTVTTGVRLRANSKMIAENEVRRVQAVQEGLGGIRDILLDGAQEVYIARFMDIERARRSAQAANYFISGSPRHLIESVGMILIVALAYWLSLRPSGLSEAVPVLGALAIGAQRLLPQMQMIYFCCAALNANASSLTDVVALLEKPLPENDTMSSSVDRLDFKSDIILRDVTFRYHDDSPDAVRNVSLRIRRGDRVGFIGATGSGKSTLIDLITGLLEPTSGVIEVDGRRLGPKSHKAWQRCIAHVPQSIYLADATIAENIAFGADVRHIDMERVRMAAKKAQVDEFIDTLPNQYQTLVGERGVRLSGGQRQRIGLTRALYKQTDILILDEATSALDDATENAVMRGIESLSRDVTVLVVAHRISTLRDCDIVLELKDGHLVREARYHELDYRPSSMSA</sequence>
<feature type="domain" description="ABC transporter" evidence="10">
    <location>
        <begin position="332"/>
        <end position="565"/>
    </location>
</feature>
<dbReference type="GO" id="GO:0140359">
    <property type="term" value="F:ABC-type transporter activity"/>
    <property type="evidence" value="ECO:0007669"/>
    <property type="project" value="InterPro"/>
</dbReference>
<dbReference type="SUPFAM" id="SSF52540">
    <property type="entry name" value="P-loop containing nucleoside triphosphate hydrolases"/>
    <property type="match status" value="1"/>
</dbReference>
<dbReference type="GO" id="GO:0005524">
    <property type="term" value="F:ATP binding"/>
    <property type="evidence" value="ECO:0007669"/>
    <property type="project" value="UniProtKB-KW"/>
</dbReference>
<keyword evidence="4 9" id="KW-0812">Transmembrane</keyword>
<dbReference type="SUPFAM" id="SSF90123">
    <property type="entry name" value="ABC transporter transmembrane region"/>
    <property type="match status" value="1"/>
</dbReference>
<dbReference type="Gene3D" id="3.40.50.300">
    <property type="entry name" value="P-loop containing nucleotide triphosphate hydrolases"/>
    <property type="match status" value="1"/>
</dbReference>
<evidence type="ECO:0000256" key="7">
    <source>
        <dbReference type="ARBA" id="ARBA00022989"/>
    </source>
</evidence>
<comment type="caution">
    <text evidence="12">The sequence shown here is derived from an EMBL/GenBank/DDBJ whole genome shotgun (WGS) entry which is preliminary data.</text>
</comment>
<dbReference type="InterPro" id="IPR039421">
    <property type="entry name" value="Type_1_exporter"/>
</dbReference>
<dbReference type="PROSITE" id="PS50893">
    <property type="entry name" value="ABC_TRANSPORTER_2"/>
    <property type="match status" value="1"/>
</dbReference>
<dbReference type="PROSITE" id="PS50929">
    <property type="entry name" value="ABC_TM1F"/>
    <property type="match status" value="1"/>
</dbReference>
<dbReference type="EMBL" id="VJMF01000051">
    <property type="protein sequence ID" value="TRL31750.1"/>
    <property type="molecule type" value="Genomic_DNA"/>
</dbReference>
<feature type="transmembrane region" description="Helical" evidence="9">
    <location>
        <begin position="52"/>
        <end position="72"/>
    </location>
</feature>
<evidence type="ECO:0000256" key="6">
    <source>
        <dbReference type="ARBA" id="ARBA00022840"/>
    </source>
</evidence>
<keyword evidence="5" id="KW-0547">Nucleotide-binding</keyword>
<dbReference type="Pfam" id="PF00005">
    <property type="entry name" value="ABC_tran"/>
    <property type="match status" value="1"/>
</dbReference>
<evidence type="ECO:0000259" key="10">
    <source>
        <dbReference type="PROSITE" id="PS50893"/>
    </source>
</evidence>
<keyword evidence="7 9" id="KW-1133">Transmembrane helix</keyword>
<dbReference type="Proteomes" id="UP000316781">
    <property type="component" value="Unassembled WGS sequence"/>
</dbReference>
<feature type="transmembrane region" description="Helical" evidence="9">
    <location>
        <begin position="153"/>
        <end position="174"/>
    </location>
</feature>
<keyword evidence="3" id="KW-1003">Cell membrane</keyword>
<dbReference type="Pfam" id="PF00664">
    <property type="entry name" value="ABC_membrane"/>
    <property type="match status" value="1"/>
</dbReference>
<comment type="subcellular location">
    <subcellularLocation>
        <location evidence="1">Cell membrane</location>
        <topology evidence="1">Multi-pass membrane protein</topology>
    </subcellularLocation>
</comment>
<evidence type="ECO:0000256" key="5">
    <source>
        <dbReference type="ARBA" id="ARBA00022741"/>
    </source>
</evidence>
<dbReference type="FunFam" id="3.40.50.300:FF:000299">
    <property type="entry name" value="ABC transporter ATP-binding protein/permease"/>
    <property type="match status" value="1"/>
</dbReference>
<evidence type="ECO:0000256" key="4">
    <source>
        <dbReference type="ARBA" id="ARBA00022692"/>
    </source>
</evidence>
<gene>
    <name evidence="12" type="ORF">FM996_13235</name>
</gene>
<reference evidence="12 13" key="1">
    <citation type="submission" date="2019-07" db="EMBL/GenBank/DDBJ databases">
        <title>Ln-dependent methylotrophs.</title>
        <authorList>
            <person name="Tani A."/>
        </authorList>
    </citation>
    <scope>NUCLEOTIDE SEQUENCE [LARGE SCALE GENOMIC DNA]</scope>
    <source>
        <strain evidence="12 13">SM89A</strain>
    </source>
</reference>
<evidence type="ECO:0000259" key="11">
    <source>
        <dbReference type="PROSITE" id="PS50929"/>
    </source>
</evidence>
<feature type="transmembrane region" description="Helical" evidence="9">
    <location>
        <begin position="121"/>
        <end position="147"/>
    </location>
</feature>
<dbReference type="InterPro" id="IPR027417">
    <property type="entry name" value="P-loop_NTPase"/>
</dbReference>
<evidence type="ECO:0000256" key="3">
    <source>
        <dbReference type="ARBA" id="ARBA00022475"/>
    </source>
</evidence>
<evidence type="ECO:0000313" key="12">
    <source>
        <dbReference type="EMBL" id="TRL31750.1"/>
    </source>
</evidence>
<keyword evidence="6 12" id="KW-0067">ATP-binding</keyword>
<dbReference type="PANTHER" id="PTHR24221:SF654">
    <property type="entry name" value="ATP-BINDING CASSETTE SUB-FAMILY B MEMBER 6"/>
    <property type="match status" value="1"/>
</dbReference>
<protein>
    <submittedName>
        <fullName evidence="12">ABC transporter ATP-binding protein</fullName>
    </submittedName>
</protein>
<accession>A0A549SQ61</accession>
<dbReference type="GO" id="GO:0016887">
    <property type="term" value="F:ATP hydrolysis activity"/>
    <property type="evidence" value="ECO:0007669"/>
    <property type="project" value="InterPro"/>
</dbReference>
<dbReference type="PANTHER" id="PTHR24221">
    <property type="entry name" value="ATP-BINDING CASSETTE SUB-FAMILY B"/>
    <property type="match status" value="1"/>
</dbReference>
<evidence type="ECO:0000256" key="1">
    <source>
        <dbReference type="ARBA" id="ARBA00004651"/>
    </source>
</evidence>
<dbReference type="AlphaFoldDB" id="A0A549SQ61"/>
<dbReference type="InterPro" id="IPR011527">
    <property type="entry name" value="ABC1_TM_dom"/>
</dbReference>
<keyword evidence="8 9" id="KW-0472">Membrane</keyword>
<dbReference type="GO" id="GO:0005886">
    <property type="term" value="C:plasma membrane"/>
    <property type="evidence" value="ECO:0007669"/>
    <property type="project" value="UniProtKB-SubCell"/>
</dbReference>
<dbReference type="Gene3D" id="1.20.1560.10">
    <property type="entry name" value="ABC transporter type 1, transmembrane domain"/>
    <property type="match status" value="1"/>
</dbReference>
<dbReference type="SMART" id="SM00382">
    <property type="entry name" value="AAA"/>
    <property type="match status" value="1"/>
</dbReference>
<organism evidence="12 13">
    <name type="scientific">Methylosinus sporium</name>
    <dbReference type="NCBI Taxonomy" id="428"/>
    <lineage>
        <taxon>Bacteria</taxon>
        <taxon>Pseudomonadati</taxon>
        <taxon>Pseudomonadota</taxon>
        <taxon>Alphaproteobacteria</taxon>
        <taxon>Hyphomicrobiales</taxon>
        <taxon>Methylocystaceae</taxon>
        <taxon>Methylosinus</taxon>
    </lineage>
</organism>
<evidence type="ECO:0000256" key="2">
    <source>
        <dbReference type="ARBA" id="ARBA00022448"/>
    </source>
</evidence>
<dbReference type="InterPro" id="IPR036640">
    <property type="entry name" value="ABC1_TM_sf"/>
</dbReference>
<evidence type="ECO:0000313" key="13">
    <source>
        <dbReference type="Proteomes" id="UP000316781"/>
    </source>
</evidence>
<evidence type="ECO:0000256" key="8">
    <source>
        <dbReference type="ARBA" id="ARBA00023136"/>
    </source>
</evidence>
<keyword evidence="2" id="KW-0813">Transport</keyword>
<evidence type="ECO:0000256" key="9">
    <source>
        <dbReference type="SAM" id="Phobius"/>
    </source>
</evidence>
<dbReference type="InterPro" id="IPR003439">
    <property type="entry name" value="ABC_transporter-like_ATP-bd"/>
</dbReference>
<name>A0A549SQ61_METSR</name>
<dbReference type="InterPro" id="IPR003593">
    <property type="entry name" value="AAA+_ATPase"/>
</dbReference>
<feature type="domain" description="ABC transmembrane type-1" evidence="11">
    <location>
        <begin position="1"/>
        <end position="288"/>
    </location>
</feature>